<protein>
    <submittedName>
        <fullName evidence="2">Uncharacterized protein</fullName>
    </submittedName>
</protein>
<reference evidence="2 3" key="1">
    <citation type="submission" date="2022-02" db="EMBL/GenBank/DDBJ databases">
        <title>Chromosome-level reference genomes for two strains of Caenorhabditis briggsae: an improved platform for comparative genomics.</title>
        <authorList>
            <person name="Stevens L."/>
            <person name="Andersen E.C."/>
        </authorList>
    </citation>
    <scope>NUCLEOTIDE SEQUENCE [LARGE SCALE GENOMIC DNA]</scope>
    <source>
        <strain evidence="2">QX1410_ONT</strain>
        <tissue evidence="2">Whole-organism</tissue>
    </source>
</reference>
<evidence type="ECO:0000313" key="2">
    <source>
        <dbReference type="EMBL" id="ULT91535.1"/>
    </source>
</evidence>
<sequence>MILLFLSTFVVAVFGGFITGEEAGSVPTTFAKVGGNVEIKFPQGANYRRVIINQANPALNGPQIYRVCNGKNKNTCGFWENAQTKKKIPSGTTTYNKTKKALIIKKMKKSDFGLYTTGNGQIFRTVEEPNGPKNRVAGLVALLALYIQAIEFEEGDNINVPSTLYIKVGANATIGLPVSANYRREIRTCTTTCNYDEQLYRVCNGKNKKTCGYWESVKTKKKVASGKTTYNKNKKSLIIRNMKESDFGKYMTGNKKKSRYVVQLVSFGK</sequence>
<feature type="chain" id="PRO_5041985709" evidence="1">
    <location>
        <begin position="16"/>
        <end position="269"/>
    </location>
</feature>
<keyword evidence="1" id="KW-0732">Signal</keyword>
<organism evidence="2 3">
    <name type="scientific">Caenorhabditis briggsae</name>
    <dbReference type="NCBI Taxonomy" id="6238"/>
    <lineage>
        <taxon>Eukaryota</taxon>
        <taxon>Metazoa</taxon>
        <taxon>Ecdysozoa</taxon>
        <taxon>Nematoda</taxon>
        <taxon>Chromadorea</taxon>
        <taxon>Rhabditida</taxon>
        <taxon>Rhabditina</taxon>
        <taxon>Rhabditomorpha</taxon>
        <taxon>Rhabditoidea</taxon>
        <taxon>Rhabditidae</taxon>
        <taxon>Peloderinae</taxon>
        <taxon>Caenorhabditis</taxon>
    </lineage>
</organism>
<gene>
    <name evidence="2" type="ORF">L3Y34_009264</name>
</gene>
<dbReference type="PANTHER" id="PTHR35182">
    <property type="entry name" value="PROTEIN CBG13762"/>
    <property type="match status" value="1"/>
</dbReference>
<feature type="signal peptide" evidence="1">
    <location>
        <begin position="1"/>
        <end position="15"/>
    </location>
</feature>
<evidence type="ECO:0000256" key="1">
    <source>
        <dbReference type="SAM" id="SignalP"/>
    </source>
</evidence>
<proteinExistence type="predicted"/>
<dbReference type="AlphaFoldDB" id="A0AAE9ABM3"/>
<dbReference type="Proteomes" id="UP000827892">
    <property type="component" value="Chromosome V"/>
</dbReference>
<evidence type="ECO:0000313" key="3">
    <source>
        <dbReference type="Proteomes" id="UP000827892"/>
    </source>
</evidence>
<name>A0AAE9ABM3_CAEBR</name>
<accession>A0AAE9ABM3</accession>
<dbReference type="EMBL" id="CP090895">
    <property type="protein sequence ID" value="ULT91535.1"/>
    <property type="molecule type" value="Genomic_DNA"/>
</dbReference>
<dbReference type="PANTHER" id="PTHR35182:SF8">
    <property type="entry name" value="SECRETED SALIVARY PROTEIN"/>
    <property type="match status" value="1"/>
</dbReference>